<dbReference type="SFLD" id="SFLDG00178">
    <property type="entry name" value="enolase"/>
    <property type="match status" value="1"/>
</dbReference>
<keyword evidence="10" id="KW-0963">Cytoplasm</keyword>
<dbReference type="GO" id="GO:0006096">
    <property type="term" value="P:glycolytic process"/>
    <property type="evidence" value="ECO:0007669"/>
    <property type="project" value="UniProtKB-UniRule"/>
</dbReference>
<keyword evidence="6 10" id="KW-0479">Metal-binding</keyword>
<dbReference type="OrthoDB" id="9804716at2"/>
<dbReference type="InterPro" id="IPR020810">
    <property type="entry name" value="Enolase_C"/>
</dbReference>
<comment type="catalytic activity">
    <reaction evidence="10">
        <text>(2R)-2-phosphoglycerate = phosphoenolpyruvate + H2O</text>
        <dbReference type="Rhea" id="RHEA:10164"/>
        <dbReference type="ChEBI" id="CHEBI:15377"/>
        <dbReference type="ChEBI" id="CHEBI:58289"/>
        <dbReference type="ChEBI" id="CHEBI:58702"/>
        <dbReference type="EC" id="4.2.1.11"/>
    </reaction>
</comment>
<dbReference type="Proteomes" id="UP000027088">
    <property type="component" value="Chromosome"/>
</dbReference>
<evidence type="ECO:0000256" key="9">
    <source>
        <dbReference type="ARBA" id="ARBA00023239"/>
    </source>
</evidence>
<dbReference type="RefSeq" id="WP_038561377.1">
    <property type="nucleotide sequence ID" value="NZ_AP018940.1"/>
</dbReference>
<accession>A0A059XLI9</accession>
<dbReference type="PIRSF" id="PIRSF001400">
    <property type="entry name" value="Enolase"/>
    <property type="match status" value="1"/>
</dbReference>
<feature type="binding site" evidence="12">
    <location>
        <position position="160"/>
    </location>
    <ligand>
        <name>substrate</name>
    </ligand>
</feature>
<feature type="binding site" evidence="10 13">
    <location>
        <position position="250"/>
    </location>
    <ligand>
        <name>Mg(2+)</name>
        <dbReference type="ChEBI" id="CHEBI:18420"/>
    </ligand>
</feature>
<feature type="binding site" evidence="12">
    <location>
        <position position="339"/>
    </location>
    <ligand>
        <name>substrate</name>
    </ligand>
</feature>
<protein>
    <recommendedName>
        <fullName evidence="4 10">Enolase</fullName>
        <ecNumber evidence="3 10">4.2.1.11</ecNumber>
    </recommendedName>
    <alternativeName>
        <fullName evidence="10">2-phospho-D-glycerate hydro-lyase</fullName>
    </alternativeName>
    <alternativeName>
        <fullName evidence="10">2-phosphoglycerate dehydratase</fullName>
    </alternativeName>
</protein>
<feature type="active site" description="Proton acceptor" evidence="10 11">
    <location>
        <position position="364"/>
    </location>
</feature>
<evidence type="ECO:0000313" key="15">
    <source>
        <dbReference type="Proteomes" id="UP000027088"/>
    </source>
</evidence>
<dbReference type="Pfam" id="PF03952">
    <property type="entry name" value="Enolase_N"/>
    <property type="match status" value="1"/>
</dbReference>
<evidence type="ECO:0000313" key="14">
    <source>
        <dbReference type="EMBL" id="AIA29389.1"/>
    </source>
</evidence>
<evidence type="ECO:0000256" key="2">
    <source>
        <dbReference type="ARBA" id="ARBA00009604"/>
    </source>
</evidence>
<dbReference type="PROSITE" id="PS00164">
    <property type="entry name" value="ENOLASE"/>
    <property type="match status" value="1"/>
</dbReference>
<evidence type="ECO:0000256" key="1">
    <source>
        <dbReference type="ARBA" id="ARBA00005031"/>
    </source>
</evidence>
<feature type="binding site" evidence="10">
    <location>
        <position position="393"/>
    </location>
    <ligand>
        <name>(2R)-2-phosphoglycerate</name>
        <dbReference type="ChEBI" id="CHEBI:58289"/>
    </ligand>
</feature>
<dbReference type="InterPro" id="IPR000941">
    <property type="entry name" value="Enolase"/>
</dbReference>
<keyword evidence="5 10" id="KW-0964">Secreted</keyword>
<sequence>MSKIVDIYAREILDSRGNPTIAVEVVTDLGAVGVAMVPSGASTGTREACELRDAAFDEFKDNWYGGKGVMKAVENVNNIIAPEIIGYEVSDQRFIDLKMIELDGTKNKTNLGANAILGVSLAVARAAAQECGLPLYKYIGGANARTLPVPMLNVMNGGAHSSNTVDMQEFMIMPVGAKTFRQALQMANKVFHNLGKLLKKEHGTTVGDEGGYAPNLKSHEEVLDYMVQAIKAAGLVPATHGENAVAIAMDPASSEFYDEKSKKYVFKKLKQAIDEKRPGFEHLKDVKLEYTTEEMVDYYEKLVNTYPIISIEDGLAESDWDGFKLMKQRLGDRLQIVGDDLTVTNQEILREAIKKDVMNSILIKLNQIGSLSETLDTMELAHKAGFTCVVSHRSGETEDTTIADLAVALNTGQIKTGSLSRTDRIAKYNRLLEIEDELGETSRFDGEKTYFNLKRHV</sequence>
<dbReference type="UniPathway" id="UPA00109">
    <property type="reaction ID" value="UER00187"/>
</dbReference>
<dbReference type="GO" id="GO:0000287">
    <property type="term" value="F:magnesium ion binding"/>
    <property type="evidence" value="ECO:0007669"/>
    <property type="project" value="UniProtKB-UniRule"/>
</dbReference>
<comment type="similarity">
    <text evidence="2 10">Belongs to the enolase family.</text>
</comment>
<comment type="function">
    <text evidence="10">Catalyzes the reversible conversion of 2-phosphoglycerate (2-PG) into phosphoenolpyruvate (PEP). It is essential for the degradation of carbohydrates via glycolysis.</text>
</comment>
<feature type="binding site" evidence="12">
    <location>
        <position position="169"/>
    </location>
    <ligand>
        <name>substrate</name>
    </ligand>
</feature>
<dbReference type="NCBIfam" id="TIGR01060">
    <property type="entry name" value="eno"/>
    <property type="match status" value="1"/>
</dbReference>
<dbReference type="EC" id="4.2.1.11" evidence="3 10"/>
<dbReference type="GO" id="GO:0005576">
    <property type="term" value="C:extracellular region"/>
    <property type="evidence" value="ECO:0007669"/>
    <property type="project" value="UniProtKB-SubCell"/>
</dbReference>
<dbReference type="InterPro" id="IPR020809">
    <property type="entry name" value="Enolase_CS"/>
</dbReference>
<dbReference type="Pfam" id="PF00113">
    <property type="entry name" value="Enolase_C"/>
    <property type="match status" value="1"/>
</dbReference>
<dbReference type="AlphaFoldDB" id="A0A059XLI9"/>
<dbReference type="SMART" id="SM01193">
    <property type="entry name" value="Enolase_N"/>
    <property type="match status" value="1"/>
</dbReference>
<evidence type="ECO:0000256" key="13">
    <source>
        <dbReference type="PIRSR" id="PIRSR001400-3"/>
    </source>
</evidence>
<dbReference type="PANTHER" id="PTHR11902:SF1">
    <property type="entry name" value="ENOLASE"/>
    <property type="match status" value="1"/>
</dbReference>
<gene>
    <name evidence="10 14" type="primary">eno</name>
    <name evidence="14" type="ORF">MCFN_01205</name>
</gene>
<keyword evidence="7 10" id="KW-0460">Magnesium</keyword>
<evidence type="ECO:0000256" key="6">
    <source>
        <dbReference type="ARBA" id="ARBA00022723"/>
    </source>
</evidence>
<feature type="binding site" evidence="12">
    <location>
        <position position="312"/>
    </location>
    <ligand>
        <name>substrate</name>
    </ligand>
</feature>
<dbReference type="InterPro" id="IPR020811">
    <property type="entry name" value="Enolase_N"/>
</dbReference>
<evidence type="ECO:0000256" key="4">
    <source>
        <dbReference type="ARBA" id="ARBA00017068"/>
    </source>
</evidence>
<keyword evidence="9 10" id="KW-0456">Lyase</keyword>
<dbReference type="SFLD" id="SFLDS00001">
    <property type="entry name" value="Enolase"/>
    <property type="match status" value="1"/>
</dbReference>
<feature type="active site" description="Proton donor" evidence="10 11">
    <location>
        <position position="209"/>
    </location>
</feature>
<feature type="binding site" evidence="10 13">
    <location>
        <position position="339"/>
    </location>
    <ligand>
        <name>Mg(2+)</name>
        <dbReference type="ChEBI" id="CHEBI:18420"/>
    </ligand>
</feature>
<dbReference type="InterPro" id="IPR036849">
    <property type="entry name" value="Enolase-like_C_sf"/>
</dbReference>
<dbReference type="GO" id="GO:0004634">
    <property type="term" value="F:phosphopyruvate hydratase activity"/>
    <property type="evidence" value="ECO:0007669"/>
    <property type="project" value="UniProtKB-UniRule"/>
</dbReference>
<dbReference type="FunFam" id="3.30.390.10:FF:000001">
    <property type="entry name" value="Enolase"/>
    <property type="match status" value="1"/>
</dbReference>
<evidence type="ECO:0000256" key="3">
    <source>
        <dbReference type="ARBA" id="ARBA00012058"/>
    </source>
</evidence>
<comment type="pathway">
    <text evidence="1 10">Carbohydrate degradation; glycolysis; pyruvate from D-glyceraldehyde 3-phosphate: step 4/5.</text>
</comment>
<feature type="binding site" evidence="10">
    <location>
        <position position="364"/>
    </location>
    <ligand>
        <name>(2R)-2-phosphoglycerate</name>
        <dbReference type="ChEBI" id="CHEBI:58289"/>
    </ligand>
</feature>
<dbReference type="GO" id="GO:0000015">
    <property type="term" value="C:phosphopyruvate hydratase complex"/>
    <property type="evidence" value="ECO:0007669"/>
    <property type="project" value="InterPro"/>
</dbReference>
<evidence type="ECO:0000256" key="7">
    <source>
        <dbReference type="ARBA" id="ARBA00022842"/>
    </source>
</evidence>
<dbReference type="GO" id="GO:0009986">
    <property type="term" value="C:cell surface"/>
    <property type="evidence" value="ECO:0007669"/>
    <property type="project" value="UniProtKB-SubCell"/>
</dbReference>
<dbReference type="CDD" id="cd03313">
    <property type="entry name" value="enolase"/>
    <property type="match status" value="1"/>
</dbReference>
<name>A0A059XLI9_9BACT</name>
<feature type="binding site" evidence="10">
    <location>
        <position position="394"/>
    </location>
    <ligand>
        <name>(2R)-2-phosphoglycerate</name>
        <dbReference type="ChEBI" id="CHEBI:58289"/>
    </ligand>
</feature>
<feature type="binding site" evidence="10">
    <location>
        <position position="415"/>
    </location>
    <ligand>
        <name>(2R)-2-phosphoglycerate</name>
        <dbReference type="ChEBI" id="CHEBI:58289"/>
    </ligand>
</feature>
<dbReference type="Gene3D" id="3.30.390.10">
    <property type="entry name" value="Enolase-like, N-terminal domain"/>
    <property type="match status" value="1"/>
</dbReference>
<dbReference type="SUPFAM" id="SSF51604">
    <property type="entry name" value="Enolase C-terminal domain-like"/>
    <property type="match status" value="1"/>
</dbReference>
<dbReference type="PANTHER" id="PTHR11902">
    <property type="entry name" value="ENOLASE"/>
    <property type="match status" value="1"/>
</dbReference>
<dbReference type="SMART" id="SM01192">
    <property type="entry name" value="Enolase_C"/>
    <property type="match status" value="1"/>
</dbReference>
<dbReference type="Gene3D" id="3.20.20.120">
    <property type="entry name" value="Enolase-like C-terminal domain"/>
    <property type="match status" value="1"/>
</dbReference>
<proteinExistence type="inferred from homology"/>
<reference evidence="14 15" key="1">
    <citation type="journal article" date="2014" name="Genome Announc.">
        <title>Complete Genome Sequence of the Bovine Mastitis Pathogen Mycoplasma californicum Strain ST-6T (ATCC 33461T).</title>
        <authorList>
            <person name="Calcutt M.J."/>
            <person name="Foecking M.F."/>
            <person name="Fox L.K."/>
        </authorList>
    </citation>
    <scope>NUCLEOTIDE SEQUENCE [LARGE SCALE GENOMIC DNA]</scope>
    <source>
        <strain evidence="14 15">ST-6</strain>
    </source>
</reference>
<keyword evidence="8 10" id="KW-0324">Glycolysis</keyword>
<evidence type="ECO:0000256" key="10">
    <source>
        <dbReference type="HAMAP-Rule" id="MF_00318"/>
    </source>
</evidence>
<dbReference type="PRINTS" id="PR00148">
    <property type="entry name" value="ENOLASE"/>
</dbReference>
<dbReference type="eggNOG" id="COG0148">
    <property type="taxonomic scope" value="Bacteria"/>
</dbReference>
<feature type="binding site" evidence="10">
    <location>
        <position position="168"/>
    </location>
    <ligand>
        <name>(2R)-2-phosphoglycerate</name>
        <dbReference type="ChEBI" id="CHEBI:58289"/>
    </ligand>
</feature>
<dbReference type="HAMAP" id="MF_00318">
    <property type="entry name" value="Enolase"/>
    <property type="match status" value="1"/>
</dbReference>
<dbReference type="EMBL" id="CP007521">
    <property type="protein sequence ID" value="AIA29389.1"/>
    <property type="molecule type" value="Genomic_DNA"/>
</dbReference>
<evidence type="ECO:0000256" key="8">
    <source>
        <dbReference type="ARBA" id="ARBA00023152"/>
    </source>
</evidence>
<organism evidence="14 15">
    <name type="scientific">Mycoplasmopsis californica</name>
    <dbReference type="NCBI Taxonomy" id="2113"/>
    <lineage>
        <taxon>Bacteria</taxon>
        <taxon>Bacillati</taxon>
        <taxon>Mycoplasmatota</taxon>
        <taxon>Mycoplasmoidales</taxon>
        <taxon>Metamycoplasmataceae</taxon>
        <taxon>Mycoplasmopsis</taxon>
    </lineage>
</organism>
<keyword evidence="15" id="KW-1185">Reference proteome</keyword>
<comment type="cofactor">
    <cofactor evidence="13">
        <name>Mg(2+)</name>
        <dbReference type="ChEBI" id="CHEBI:18420"/>
    </cofactor>
    <text evidence="13">Mg(2+) is required for catalysis and for stabilizing the dimer.</text>
</comment>
<feature type="binding site" evidence="12">
    <location>
        <begin position="391"/>
        <end position="394"/>
    </location>
    <ligand>
        <name>substrate</name>
    </ligand>
</feature>
<comment type="cofactor">
    <cofactor evidence="10">
        <name>Mg(2+)</name>
        <dbReference type="ChEBI" id="CHEBI:18420"/>
    </cofactor>
    <text evidence="10">Binds a second Mg(2+) ion via substrate during catalysis.</text>
</comment>
<feature type="binding site" evidence="10 13">
    <location>
        <position position="312"/>
    </location>
    <ligand>
        <name>Mg(2+)</name>
        <dbReference type="ChEBI" id="CHEBI:18420"/>
    </ligand>
</feature>
<dbReference type="InterPro" id="IPR029017">
    <property type="entry name" value="Enolase-like_N"/>
</dbReference>
<dbReference type="SUPFAM" id="SSF54826">
    <property type="entry name" value="Enolase N-terminal domain-like"/>
    <property type="match status" value="1"/>
</dbReference>
<dbReference type="SFLD" id="SFLDF00002">
    <property type="entry name" value="enolase"/>
    <property type="match status" value="1"/>
</dbReference>
<comment type="subcellular location">
    <subcellularLocation>
        <location evidence="10">Cytoplasm</location>
    </subcellularLocation>
    <subcellularLocation>
        <location evidence="10">Secreted</location>
    </subcellularLocation>
    <subcellularLocation>
        <location evidence="10">Cell surface</location>
    </subcellularLocation>
    <text evidence="10">Fractions of enolase are present in both the cytoplasm and on the cell surface.</text>
</comment>
<evidence type="ECO:0000256" key="12">
    <source>
        <dbReference type="PIRSR" id="PIRSR001400-2"/>
    </source>
</evidence>
<evidence type="ECO:0000256" key="5">
    <source>
        <dbReference type="ARBA" id="ARBA00022525"/>
    </source>
</evidence>
<dbReference type="KEGG" id="mcr:MCFN_01205"/>
<feature type="binding site" evidence="12">
    <location>
        <position position="415"/>
    </location>
    <ligand>
        <name>substrate</name>
    </ligand>
</feature>
<evidence type="ECO:0000256" key="11">
    <source>
        <dbReference type="PIRSR" id="PIRSR001400-1"/>
    </source>
</evidence>